<reference evidence="2" key="1">
    <citation type="submission" date="2018-11" db="EMBL/GenBank/DDBJ databases">
        <authorList>
            <consortium name="Genoscope - CEA"/>
            <person name="William W."/>
        </authorList>
    </citation>
    <scope>NUCLEOTIDE SEQUENCE</scope>
</reference>
<keyword evidence="1" id="KW-0472">Membrane</keyword>
<keyword evidence="1" id="KW-1133">Transmembrane helix</keyword>
<feature type="non-terminal residue" evidence="2">
    <location>
        <position position="1"/>
    </location>
</feature>
<protein>
    <submittedName>
        <fullName evidence="2">Uncharacterized protein</fullName>
    </submittedName>
</protein>
<proteinExistence type="predicted"/>
<accession>A0A3P6BWB1</accession>
<keyword evidence="1" id="KW-0812">Transmembrane</keyword>
<sequence length="109" mass="10985">SGAPALLHLDNRRSSVPSIFLVSPVRVLTQGGGILPVLVVLFLVLTTALAAASLDGLVEASVLVVTSFGPASLVFGKLSQFISLAVGGFSALNSPQAMALLDAVADSVL</sequence>
<dbReference type="AlphaFoldDB" id="A0A3P6BWB1"/>
<dbReference type="EMBL" id="LR031872">
    <property type="protein sequence ID" value="VDC99918.1"/>
    <property type="molecule type" value="Genomic_DNA"/>
</dbReference>
<evidence type="ECO:0000256" key="1">
    <source>
        <dbReference type="SAM" id="Phobius"/>
    </source>
</evidence>
<feature type="transmembrane region" description="Helical" evidence="1">
    <location>
        <begin position="33"/>
        <end position="54"/>
    </location>
</feature>
<organism evidence="2">
    <name type="scientific">Brassica oleracea</name>
    <name type="common">Wild cabbage</name>
    <dbReference type="NCBI Taxonomy" id="3712"/>
    <lineage>
        <taxon>Eukaryota</taxon>
        <taxon>Viridiplantae</taxon>
        <taxon>Streptophyta</taxon>
        <taxon>Embryophyta</taxon>
        <taxon>Tracheophyta</taxon>
        <taxon>Spermatophyta</taxon>
        <taxon>Magnoliopsida</taxon>
        <taxon>eudicotyledons</taxon>
        <taxon>Gunneridae</taxon>
        <taxon>Pentapetalae</taxon>
        <taxon>rosids</taxon>
        <taxon>malvids</taxon>
        <taxon>Brassicales</taxon>
        <taxon>Brassicaceae</taxon>
        <taxon>Brassiceae</taxon>
        <taxon>Brassica</taxon>
    </lineage>
</organism>
<name>A0A3P6BWB1_BRAOL</name>
<gene>
    <name evidence="2" type="ORF">BOLC3T20780H</name>
</gene>
<evidence type="ECO:0000313" key="2">
    <source>
        <dbReference type="EMBL" id="VDC99918.1"/>
    </source>
</evidence>